<name>A0A7S1I0D8_9EUGL</name>
<gene>
    <name evidence="1" type="ORF">EGYM00392_LOCUS7999</name>
</gene>
<organism evidence="1">
    <name type="scientific">Eutreptiella gymnastica</name>
    <dbReference type="NCBI Taxonomy" id="73025"/>
    <lineage>
        <taxon>Eukaryota</taxon>
        <taxon>Discoba</taxon>
        <taxon>Euglenozoa</taxon>
        <taxon>Euglenida</taxon>
        <taxon>Spirocuta</taxon>
        <taxon>Euglenophyceae</taxon>
        <taxon>Eutreptiales</taxon>
        <taxon>Eutreptiaceae</taxon>
        <taxon>Eutreptiella</taxon>
    </lineage>
</organism>
<reference evidence="1" key="1">
    <citation type="submission" date="2021-01" db="EMBL/GenBank/DDBJ databases">
        <authorList>
            <person name="Corre E."/>
            <person name="Pelletier E."/>
            <person name="Niang G."/>
            <person name="Scheremetjew M."/>
            <person name="Finn R."/>
            <person name="Kale V."/>
            <person name="Holt S."/>
            <person name="Cochrane G."/>
            <person name="Meng A."/>
            <person name="Brown T."/>
            <person name="Cohen L."/>
        </authorList>
    </citation>
    <scope>NUCLEOTIDE SEQUENCE</scope>
    <source>
        <strain evidence="1">NIES-381</strain>
    </source>
</reference>
<evidence type="ECO:0000313" key="1">
    <source>
        <dbReference type="EMBL" id="CAD8996936.1"/>
    </source>
</evidence>
<accession>A0A7S1I0D8</accession>
<protein>
    <submittedName>
        <fullName evidence="1">Uncharacterized protein</fullName>
    </submittedName>
</protein>
<sequence length="176" mass="19530">MCIVLPVREGADPLVHLQPASLDAEWALKWQPSMHSPGCCTKDYLATLFLGVMQGNLSMVRTWGGLLMSACAWMQVAALSGYSRQAITGAMVIAAGRACACMAHDLTRTERFIAWIAFRMPLSRSATAQAVYEWLGRNAFWDGDAYSSWHCPHRKAQEHNEFCGMWDGDADCLLIQ</sequence>
<dbReference type="AlphaFoldDB" id="A0A7S1I0D8"/>
<dbReference type="EMBL" id="HBGA01020651">
    <property type="protein sequence ID" value="CAD8996936.1"/>
    <property type="molecule type" value="Transcribed_RNA"/>
</dbReference>
<proteinExistence type="predicted"/>